<dbReference type="EMBL" id="JABXYM010000001">
    <property type="protein sequence ID" value="MCR6097194.1"/>
    <property type="molecule type" value="Genomic_DNA"/>
</dbReference>
<keyword evidence="2" id="KW-1185">Reference proteome</keyword>
<dbReference type="Proteomes" id="UP001057753">
    <property type="component" value="Unassembled WGS sequence"/>
</dbReference>
<dbReference type="Gene3D" id="3.30.70.120">
    <property type="match status" value="1"/>
</dbReference>
<gene>
    <name evidence="1" type="ORF">HXA33_11635</name>
</gene>
<evidence type="ECO:0000313" key="1">
    <source>
        <dbReference type="EMBL" id="MCR6097194.1"/>
    </source>
</evidence>
<sequence>MKLMICVVQNRYRTAMEEGLKANNYRMTELASSGGFLKKGSTTFLIGITEEDVENLQQTMQQICLAQEKQKGQSKETASRYTSFLIDVKDSLPFFQLHER</sequence>
<dbReference type="PANTHER" id="PTHR38456">
    <property type="entry name" value="CYCLIC DI-AMP RECEPTOR A"/>
    <property type="match status" value="1"/>
</dbReference>
<organism evidence="1 2">
    <name type="scientific">Salipaludibacillus agaradhaerens</name>
    <name type="common">Bacillus agaradhaerens</name>
    <dbReference type="NCBI Taxonomy" id="76935"/>
    <lineage>
        <taxon>Bacteria</taxon>
        <taxon>Bacillati</taxon>
        <taxon>Bacillota</taxon>
        <taxon>Bacilli</taxon>
        <taxon>Bacillales</taxon>
        <taxon>Bacillaceae</taxon>
    </lineage>
</organism>
<dbReference type="InterPro" id="IPR011322">
    <property type="entry name" value="N-reg_PII-like_a/b"/>
</dbReference>
<dbReference type="PANTHER" id="PTHR38456:SF1">
    <property type="entry name" value="CYCLIC DI-AMP RECEPTOR A"/>
    <property type="match status" value="1"/>
</dbReference>
<keyword evidence="1" id="KW-0675">Receptor</keyword>
<evidence type="ECO:0000313" key="2">
    <source>
        <dbReference type="Proteomes" id="UP001057753"/>
    </source>
</evidence>
<dbReference type="InterPro" id="IPR015867">
    <property type="entry name" value="N-reg_PII/ATP_PRibTrfase_C"/>
</dbReference>
<dbReference type="SUPFAM" id="SSF54913">
    <property type="entry name" value="GlnB-like"/>
    <property type="match status" value="1"/>
</dbReference>
<accession>A0A9Q4B2M4</accession>
<proteinExistence type="predicted"/>
<dbReference type="AlphaFoldDB" id="A0A9Q4B2M4"/>
<dbReference type="InterPro" id="IPR010375">
    <property type="entry name" value="CdAMP_rec"/>
</dbReference>
<reference evidence="1" key="1">
    <citation type="submission" date="2020-06" db="EMBL/GenBank/DDBJ databases">
        <title>Insight into the genomes of haloalkaliphilic bacilli from Kenyan soda lakes.</title>
        <authorList>
            <person name="Mwirichia R."/>
            <person name="Villamizar G.C."/>
            <person name="Poehlein A."/>
            <person name="Mugweru J."/>
            <person name="Kipnyargis A."/>
            <person name="Kiplimo D."/>
            <person name="Orwa P."/>
            <person name="Daniel R."/>
        </authorList>
    </citation>
    <scope>NUCLEOTIDE SEQUENCE</scope>
    <source>
        <strain evidence="1">B1096_S55</strain>
    </source>
</reference>
<comment type="caution">
    <text evidence="1">The sequence shown here is derived from an EMBL/GenBank/DDBJ whole genome shotgun (WGS) entry which is preliminary data.</text>
</comment>
<dbReference type="Pfam" id="PF06153">
    <property type="entry name" value="CdAMP_rec"/>
    <property type="match status" value="1"/>
</dbReference>
<name>A0A9Q4B2M4_SALAG</name>
<dbReference type="RefSeq" id="WP_257821621.1">
    <property type="nucleotide sequence ID" value="NZ_JABXYM010000001.1"/>
</dbReference>
<protein>
    <submittedName>
        <fullName evidence="1">Cyclic-di-AMP receptor</fullName>
    </submittedName>
</protein>